<dbReference type="GO" id="GO:0034974">
    <property type="term" value="C:Swi5-Swi2 complex"/>
    <property type="evidence" value="ECO:0007669"/>
    <property type="project" value="TreeGrafter"/>
</dbReference>
<evidence type="ECO:0000313" key="8">
    <source>
        <dbReference type="EMBL" id="CAL5134968.1"/>
    </source>
</evidence>
<dbReference type="InterPro" id="IPR010760">
    <property type="entry name" value="DNA-repair_Swi5"/>
</dbReference>
<reference evidence="8" key="1">
    <citation type="submission" date="2024-06" db="EMBL/GenBank/DDBJ databases">
        <authorList>
            <person name="Liu X."/>
            <person name="Lenzi L."/>
            <person name="Haldenby T S."/>
            <person name="Uol C."/>
        </authorList>
    </citation>
    <scope>NUCLEOTIDE SEQUENCE</scope>
</reference>
<dbReference type="Proteomes" id="UP001497525">
    <property type="component" value="Unassembled WGS sequence"/>
</dbReference>
<gene>
    <name evidence="8" type="ORF">CDAUBV1_LOCUS9054</name>
</gene>
<sequence>MSASNKSAGDHPAAGVHAPFKSPLRTVNQQQLQPQEPSKLTSPAHSKLITKRDDKTVPGCEAQRKDKKTELEELKRKFMENRPVPLDVDEELAKWRERMHAYNEAKDACLILFGRLAHIKGCLVRDLYETYGLDLDD</sequence>
<comment type="similarity">
    <text evidence="1">Belongs to the SWI5/SAE3 family.</text>
</comment>
<evidence type="ECO:0000256" key="3">
    <source>
        <dbReference type="ARBA" id="ARBA00022763"/>
    </source>
</evidence>
<protein>
    <recommendedName>
        <fullName evidence="2">DNA repair protein SWI5 homolog</fullName>
    </recommendedName>
    <alternativeName>
        <fullName evidence="6">Protein SAE3 homolog</fullName>
    </alternativeName>
</protein>
<dbReference type="Pfam" id="PF07061">
    <property type="entry name" value="Swi5"/>
    <property type="match status" value="1"/>
</dbReference>
<evidence type="ECO:0000256" key="6">
    <source>
        <dbReference type="ARBA" id="ARBA00030081"/>
    </source>
</evidence>
<feature type="compositionally biased region" description="Polar residues" evidence="7">
    <location>
        <begin position="25"/>
        <end position="44"/>
    </location>
</feature>
<evidence type="ECO:0000256" key="5">
    <source>
        <dbReference type="ARBA" id="ARBA00025380"/>
    </source>
</evidence>
<evidence type="ECO:0000256" key="1">
    <source>
        <dbReference type="ARBA" id="ARBA00008060"/>
    </source>
</evidence>
<comment type="caution">
    <text evidence="8">The sequence shown here is derived from an EMBL/GenBank/DDBJ whole genome shotgun (WGS) entry which is preliminary data.</text>
</comment>
<dbReference type="Gene3D" id="1.20.5.170">
    <property type="match status" value="1"/>
</dbReference>
<evidence type="ECO:0000256" key="4">
    <source>
        <dbReference type="ARBA" id="ARBA00023204"/>
    </source>
</evidence>
<dbReference type="EMBL" id="CAXLJL010000234">
    <property type="protein sequence ID" value="CAL5134968.1"/>
    <property type="molecule type" value="Genomic_DNA"/>
</dbReference>
<organism evidence="8 9">
    <name type="scientific">Calicophoron daubneyi</name>
    <name type="common">Rumen fluke</name>
    <name type="synonym">Paramphistomum daubneyi</name>
    <dbReference type="NCBI Taxonomy" id="300641"/>
    <lineage>
        <taxon>Eukaryota</taxon>
        <taxon>Metazoa</taxon>
        <taxon>Spiralia</taxon>
        <taxon>Lophotrochozoa</taxon>
        <taxon>Platyhelminthes</taxon>
        <taxon>Trematoda</taxon>
        <taxon>Digenea</taxon>
        <taxon>Plagiorchiida</taxon>
        <taxon>Pronocephalata</taxon>
        <taxon>Paramphistomoidea</taxon>
        <taxon>Paramphistomidae</taxon>
        <taxon>Calicophoron</taxon>
    </lineage>
</organism>
<evidence type="ECO:0000256" key="7">
    <source>
        <dbReference type="SAM" id="MobiDB-lite"/>
    </source>
</evidence>
<feature type="region of interest" description="Disordered" evidence="7">
    <location>
        <begin position="1"/>
        <end position="64"/>
    </location>
</feature>
<name>A0AAV2TIM1_CALDB</name>
<feature type="compositionally biased region" description="Basic and acidic residues" evidence="7">
    <location>
        <begin position="50"/>
        <end position="64"/>
    </location>
</feature>
<dbReference type="PANTHER" id="PTHR28529:SF2">
    <property type="entry name" value="DNA REPAIR PROTEIN SWI5 HOMOLOG"/>
    <property type="match status" value="1"/>
</dbReference>
<dbReference type="AlphaFoldDB" id="A0AAV2TIM1"/>
<dbReference type="GO" id="GO:0000724">
    <property type="term" value="P:double-strand break repair via homologous recombination"/>
    <property type="evidence" value="ECO:0007669"/>
    <property type="project" value="TreeGrafter"/>
</dbReference>
<dbReference type="GO" id="GO:0032798">
    <property type="term" value="C:Swi5-Sfr1 complex"/>
    <property type="evidence" value="ECO:0007669"/>
    <property type="project" value="TreeGrafter"/>
</dbReference>
<evidence type="ECO:0000256" key="2">
    <source>
        <dbReference type="ARBA" id="ARBA00019825"/>
    </source>
</evidence>
<evidence type="ECO:0000313" key="9">
    <source>
        <dbReference type="Proteomes" id="UP001497525"/>
    </source>
</evidence>
<keyword evidence="4" id="KW-0234">DNA repair</keyword>
<dbReference type="PANTHER" id="PTHR28529">
    <property type="entry name" value="DNA REPAIR PROTEIN SWI5 HOMOLOG"/>
    <property type="match status" value="1"/>
</dbReference>
<comment type="function">
    <text evidence="5">Component of the swi5-sfr1 complex, a complex required for double-strand break repair via homologous recombination.</text>
</comment>
<proteinExistence type="inferred from homology"/>
<accession>A0AAV2TIM1</accession>
<keyword evidence="3" id="KW-0227">DNA damage</keyword>